<feature type="transmembrane region" description="Helical" evidence="1">
    <location>
        <begin position="32"/>
        <end position="49"/>
    </location>
</feature>
<accession>A0ABS2G7N5</accession>
<evidence type="ECO:0000256" key="1">
    <source>
        <dbReference type="SAM" id="Phobius"/>
    </source>
</evidence>
<evidence type="ECO:0000313" key="3">
    <source>
        <dbReference type="Proteomes" id="UP000729290"/>
    </source>
</evidence>
<keyword evidence="1" id="KW-0812">Transmembrane</keyword>
<comment type="caution">
    <text evidence="2">The sequence shown here is derived from an EMBL/GenBank/DDBJ whole genome shotgun (WGS) entry which is preliminary data.</text>
</comment>
<gene>
    <name evidence="2" type="ORF">H9X83_04895</name>
</gene>
<feature type="transmembrane region" description="Helical" evidence="1">
    <location>
        <begin position="185"/>
        <end position="206"/>
    </location>
</feature>
<dbReference type="RefSeq" id="WP_205133479.1">
    <property type="nucleotide sequence ID" value="NZ_JACSNT010000006.1"/>
</dbReference>
<keyword evidence="3" id="KW-1185">Reference proteome</keyword>
<keyword evidence="1" id="KW-0472">Membrane</keyword>
<protein>
    <submittedName>
        <fullName evidence="2">Uncharacterized protein</fullName>
    </submittedName>
</protein>
<feature type="transmembrane region" description="Helical" evidence="1">
    <location>
        <begin position="61"/>
        <end position="81"/>
    </location>
</feature>
<feature type="transmembrane region" description="Helical" evidence="1">
    <location>
        <begin position="88"/>
        <end position="105"/>
    </location>
</feature>
<reference evidence="2 3" key="1">
    <citation type="journal article" date="2021" name="Sci. Rep.">
        <title>The distribution of antibiotic resistance genes in chicken gut microbiota commensals.</title>
        <authorList>
            <person name="Juricova H."/>
            <person name="Matiasovicova J."/>
            <person name="Kubasova T."/>
            <person name="Cejkova D."/>
            <person name="Rychlik I."/>
        </authorList>
    </citation>
    <scope>NUCLEOTIDE SEQUENCE [LARGE SCALE GENOMIC DNA]</scope>
    <source>
        <strain evidence="2 3">An431b</strain>
    </source>
</reference>
<keyword evidence="1" id="KW-1133">Transmembrane helix</keyword>
<feature type="transmembrane region" description="Helical" evidence="1">
    <location>
        <begin position="158"/>
        <end position="179"/>
    </location>
</feature>
<dbReference type="EMBL" id="JACSNV010000005">
    <property type="protein sequence ID" value="MBM6877491.1"/>
    <property type="molecule type" value="Genomic_DNA"/>
</dbReference>
<feature type="transmembrane region" description="Helical" evidence="1">
    <location>
        <begin position="111"/>
        <end position="128"/>
    </location>
</feature>
<evidence type="ECO:0000313" key="2">
    <source>
        <dbReference type="EMBL" id="MBM6877491.1"/>
    </source>
</evidence>
<dbReference type="Proteomes" id="UP000729290">
    <property type="component" value="Unassembled WGS sequence"/>
</dbReference>
<name>A0ABS2G7N5_9FIRM</name>
<sequence>MGELYEKKERTYHEVLPDLEERKEMAAYLGRWVWYLFWLVIPGLIAGLMNSSLVSSSTVRMAGDVLTICTGVVYGVILLVMGKKEGQYTFAGISYMVAMIVTVLGELIGESVIAALLYLVVVSALTVYTEYKEFYGHSTVLGNYDFAFSEKWKNLWKWYLGCNVVIVGSTFLLLVGSIVTLLAALLLLGGTIALLVASIIKLVYLYRMAKLLRNFSGE</sequence>
<proteinExistence type="predicted"/>
<organism evidence="2 3">
    <name type="scientific">Anaerotignum lactatifermentans</name>
    <dbReference type="NCBI Taxonomy" id="160404"/>
    <lineage>
        <taxon>Bacteria</taxon>
        <taxon>Bacillati</taxon>
        <taxon>Bacillota</taxon>
        <taxon>Clostridia</taxon>
        <taxon>Lachnospirales</taxon>
        <taxon>Anaerotignaceae</taxon>
        <taxon>Anaerotignum</taxon>
    </lineage>
</organism>